<evidence type="ECO:0000313" key="5">
    <source>
        <dbReference type="Proteomes" id="UP000815325"/>
    </source>
</evidence>
<reference evidence="4" key="1">
    <citation type="submission" date="2017-08" db="EMBL/GenBank/DDBJ databases">
        <authorList>
            <person name="Polle J.E."/>
            <person name="Barry K."/>
            <person name="Cushman J."/>
            <person name="Schmutz J."/>
            <person name="Tran D."/>
            <person name="Hathwaick L.T."/>
            <person name="Yim W.C."/>
            <person name="Jenkins J."/>
            <person name="Mckie-Krisberg Z.M."/>
            <person name="Prochnik S."/>
            <person name="Lindquist E."/>
            <person name="Dockter R.B."/>
            <person name="Adam C."/>
            <person name="Molina H."/>
            <person name="Bunkerborg J."/>
            <person name="Jin E."/>
            <person name="Buchheim M."/>
            <person name="Magnuson J."/>
        </authorList>
    </citation>
    <scope>NUCLEOTIDE SEQUENCE</scope>
    <source>
        <strain evidence="4">CCAP 19/18</strain>
    </source>
</reference>
<keyword evidence="5" id="KW-1185">Reference proteome</keyword>
<evidence type="ECO:0000256" key="3">
    <source>
        <dbReference type="SAM" id="MobiDB-lite"/>
    </source>
</evidence>
<evidence type="ECO:0000313" key="4">
    <source>
        <dbReference type="EMBL" id="KAF5836990.1"/>
    </source>
</evidence>
<comment type="subcellular location">
    <subcellularLocation>
        <location evidence="1">Cytoplasm</location>
        <location evidence="1">Cytoskeleton</location>
        <location evidence="1">Cilium axoneme</location>
    </subcellularLocation>
</comment>
<sequence length="572" mass="63393">MCEITQEFVSALHEERELRSLNLSSNGLTGIDPSFSTLCTVTALDLSQNDLQIGTWVHTLAALPNLRWLDLRGNPVCRHPESTLWLRGLLPQLQTLNGCASPSAPQESSNAGGFQCSQYAPLLSLAPDHQQQEQRQEVLRTGSCNTGRFQSSQDAPLPSLVTGQQQQQEQQQESLCTGLKEGSGDQLAAVVEECAELRSQTARLQQQLSAVAAVHGKGVQLAEQKSAWREHLRFVQEQCNAAQQIMQVLVHRLSQQHTRLEQAEAQREAASAALAVQQHRAGWLEAQVQSLEGRCQQLREAMLKDELQMREGGSKRLAVGHTIELPVTNYQASAEPQAEPAIDVQGPLRSQTRDQALQAQAASIAQMQEQVKAQHACEAQLRVELSTACAHVAQLQDEAKEMHARQAQLKHELQMARGHEAQLQNEVTELHAQKARLQDEVLALRTHEAQLQVELDSVVLAYHQEKQSLEASREAEESLRQQVSQLANSLKEAERQTAKAQVQTKQLERQLGRLDSSRAGDQIEKKHLHEKLEAKEAALSRAQRERNSLLALLRARGETPSMCLSGGQGHTH</sequence>
<evidence type="ECO:0000256" key="2">
    <source>
        <dbReference type="SAM" id="Coils"/>
    </source>
</evidence>
<name>A0ABQ7GQU9_DUNSA</name>
<dbReference type="Pfam" id="PF13855">
    <property type="entry name" value="LRR_8"/>
    <property type="match status" value="1"/>
</dbReference>
<dbReference type="InterPro" id="IPR001611">
    <property type="entry name" value="Leu-rich_rpt"/>
</dbReference>
<accession>A0ABQ7GQU9</accession>
<feature type="compositionally biased region" description="Polar residues" evidence="3">
    <location>
        <begin position="145"/>
        <end position="154"/>
    </location>
</feature>
<proteinExistence type="predicted"/>
<dbReference type="Gene3D" id="3.80.10.10">
    <property type="entry name" value="Ribonuclease Inhibitor"/>
    <property type="match status" value="1"/>
</dbReference>
<comment type="caution">
    <text evidence="4">The sequence shown here is derived from an EMBL/GenBank/DDBJ whole genome shotgun (WGS) entry which is preliminary data.</text>
</comment>
<feature type="coiled-coil region" evidence="2">
    <location>
        <begin position="392"/>
        <end position="440"/>
    </location>
</feature>
<evidence type="ECO:0000256" key="1">
    <source>
        <dbReference type="ARBA" id="ARBA00004430"/>
    </source>
</evidence>
<gene>
    <name evidence="4" type="ORF">DUNSADRAFT_5011</name>
</gene>
<dbReference type="Proteomes" id="UP000815325">
    <property type="component" value="Unassembled WGS sequence"/>
</dbReference>
<dbReference type="InterPro" id="IPR032675">
    <property type="entry name" value="LRR_dom_sf"/>
</dbReference>
<dbReference type="EMBL" id="MU069634">
    <property type="protein sequence ID" value="KAF5836990.1"/>
    <property type="molecule type" value="Genomic_DNA"/>
</dbReference>
<keyword evidence="2" id="KW-0175">Coiled coil</keyword>
<dbReference type="SUPFAM" id="SSF52075">
    <property type="entry name" value="Outer arm dynein light chain 1"/>
    <property type="match status" value="1"/>
</dbReference>
<feature type="region of interest" description="Disordered" evidence="3">
    <location>
        <begin position="145"/>
        <end position="166"/>
    </location>
</feature>
<organism evidence="4 5">
    <name type="scientific">Dunaliella salina</name>
    <name type="common">Green alga</name>
    <name type="synonym">Protococcus salinus</name>
    <dbReference type="NCBI Taxonomy" id="3046"/>
    <lineage>
        <taxon>Eukaryota</taxon>
        <taxon>Viridiplantae</taxon>
        <taxon>Chlorophyta</taxon>
        <taxon>core chlorophytes</taxon>
        <taxon>Chlorophyceae</taxon>
        <taxon>CS clade</taxon>
        <taxon>Chlamydomonadales</taxon>
        <taxon>Dunaliellaceae</taxon>
        <taxon>Dunaliella</taxon>
    </lineage>
</organism>
<feature type="coiled-coil region" evidence="2">
    <location>
        <begin position="253"/>
        <end position="308"/>
    </location>
</feature>
<dbReference type="PROSITE" id="PS51450">
    <property type="entry name" value="LRR"/>
    <property type="match status" value="1"/>
</dbReference>
<protein>
    <submittedName>
        <fullName evidence="4">Uncharacterized protein</fullName>
    </submittedName>
</protein>
<feature type="coiled-coil region" evidence="2">
    <location>
        <begin position="469"/>
        <end position="552"/>
    </location>
</feature>